<protein>
    <submittedName>
        <fullName evidence="1">Uncharacterized protein</fullName>
    </submittedName>
</protein>
<evidence type="ECO:0000313" key="1">
    <source>
        <dbReference type="EMBL" id="QDH83630.1"/>
    </source>
</evidence>
<dbReference type="EMBL" id="MN094788">
    <property type="protein sequence ID" value="QDH83630.1"/>
    <property type="molecule type" value="Genomic_DNA"/>
</dbReference>
<proteinExistence type="predicted"/>
<dbReference type="Proteomes" id="UP000320799">
    <property type="component" value="Segment"/>
</dbReference>
<name>A0A514CT52_9CAUD</name>
<organism evidence="1 2">
    <name type="scientific">Achromobacter phage Motura</name>
    <dbReference type="NCBI Taxonomy" id="2591403"/>
    <lineage>
        <taxon>Viruses</taxon>
        <taxon>Duplodnaviria</taxon>
        <taxon>Heunggongvirae</taxon>
        <taxon>Uroviricota</taxon>
        <taxon>Caudoviricetes</taxon>
        <taxon>Moturavirus</taxon>
        <taxon>Moturavirus motura</taxon>
    </lineage>
</organism>
<reference evidence="1 2" key="1">
    <citation type="submission" date="2019-06" db="EMBL/GenBank/DDBJ databases">
        <authorList>
            <person name="Kincaid V.D."/>
            <person name="Fuller A."/>
            <person name="Hodges K."/>
            <person name="Bansal M."/>
            <person name="Essig J."/>
            <person name="Johnson A."/>
        </authorList>
    </citation>
    <scope>NUCLEOTIDE SEQUENCE [LARGE SCALE GENOMIC DNA]</scope>
</reference>
<accession>A0A514CT52</accession>
<sequence length="173" mass="19742">MIIQAALRLRAASTDASNEAVLDAVDWLNSYVAQSSSVHSKYLTPQFVVKHLRPLVDAVPFVPVRGPYYWISERTKLDVRRVASFTTLNKPEEWEFLGDSIGQLNGTVYQVDNFKQVFTFEWAKKIMQYLKSAKIEDSRARNFQEVLDYGDQKEVIAICSSATTMKPVMQLDL</sequence>
<evidence type="ECO:0000313" key="2">
    <source>
        <dbReference type="Proteomes" id="UP000320799"/>
    </source>
</evidence>
<dbReference type="GeneID" id="56136105"/>
<dbReference type="KEGG" id="vg:56136105"/>
<keyword evidence="2" id="KW-1185">Reference proteome</keyword>
<dbReference type="RefSeq" id="YP_009903829.1">
    <property type="nucleotide sequence ID" value="NC_049849.1"/>
</dbReference>